<dbReference type="InterPro" id="IPR035923">
    <property type="entry name" value="TT1751-like_sf"/>
</dbReference>
<comment type="caution">
    <text evidence="2">The sequence shown here is derived from an EMBL/GenBank/DDBJ whole genome shotgun (WGS) entry which is preliminary data.</text>
</comment>
<dbReference type="Proteomes" id="UP000318349">
    <property type="component" value="Unassembled WGS sequence"/>
</dbReference>
<dbReference type="Gene3D" id="3.30.310.70">
    <property type="entry name" value="TT1751-like domain"/>
    <property type="match status" value="1"/>
</dbReference>
<gene>
    <name evidence="2" type="ORF">FHP89_01875</name>
</gene>
<proteinExistence type="predicted"/>
<accession>A0A557RL79</accession>
<protein>
    <submittedName>
        <fullName evidence="2">DUF302 domain-containing protein</fullName>
    </submittedName>
</protein>
<dbReference type="EMBL" id="VMNI01000002">
    <property type="protein sequence ID" value="TVO79524.1"/>
    <property type="molecule type" value="Genomic_DNA"/>
</dbReference>
<keyword evidence="1" id="KW-0732">Signal</keyword>
<dbReference type="AlphaFoldDB" id="A0A557RL79"/>
<feature type="chain" id="PRO_5022065101" evidence="1">
    <location>
        <begin position="23"/>
        <end position="158"/>
    </location>
</feature>
<sequence>MPRFVTALAIALALNLMPVAHADDIVHQRLNTSDYTTARIAVTDAIIDEGLRVASVSNFGEMLARTDADLHHGATPYRHAEVFAFCSIQVAALLVSEAPERIAYCPLTIALYQLVEEPGHPVHILFHPPGGQSPGALAGLDVLNRIVGRVQQNFPPPN</sequence>
<organism evidence="2 3">
    <name type="scientific">Denitromonas halophila</name>
    <dbReference type="NCBI Taxonomy" id="1629404"/>
    <lineage>
        <taxon>Bacteria</taxon>
        <taxon>Pseudomonadati</taxon>
        <taxon>Pseudomonadota</taxon>
        <taxon>Betaproteobacteria</taxon>
        <taxon>Rhodocyclales</taxon>
        <taxon>Zoogloeaceae</taxon>
        <taxon>Denitromonas</taxon>
    </lineage>
</organism>
<name>A0A557RL79_9RHOO</name>
<reference evidence="2 3" key="1">
    <citation type="submission" date="2019-07" db="EMBL/GenBank/DDBJ databases">
        <title>The pathways for chlorine oxyanion respiration interact through the shared metabolite chlorate.</title>
        <authorList>
            <person name="Barnum T.P."/>
            <person name="Cheng Y."/>
            <person name="Hill K.A."/>
            <person name="Lucas L.N."/>
            <person name="Carlson H.K."/>
            <person name="Coates J.D."/>
        </authorList>
    </citation>
    <scope>NUCLEOTIDE SEQUENCE [LARGE SCALE GENOMIC DNA]</scope>
    <source>
        <strain evidence="2 3">SFB-1</strain>
    </source>
</reference>
<evidence type="ECO:0000313" key="3">
    <source>
        <dbReference type="Proteomes" id="UP000318349"/>
    </source>
</evidence>
<dbReference type="SUPFAM" id="SSF103247">
    <property type="entry name" value="TT1751-like"/>
    <property type="match status" value="1"/>
</dbReference>
<feature type="signal peptide" evidence="1">
    <location>
        <begin position="1"/>
        <end position="22"/>
    </location>
</feature>
<evidence type="ECO:0000313" key="2">
    <source>
        <dbReference type="EMBL" id="TVO79524.1"/>
    </source>
</evidence>
<evidence type="ECO:0000256" key="1">
    <source>
        <dbReference type="SAM" id="SignalP"/>
    </source>
</evidence>